<dbReference type="SUPFAM" id="SSF53474">
    <property type="entry name" value="alpha/beta-Hydrolases"/>
    <property type="match status" value="1"/>
</dbReference>
<feature type="domain" description="Reverse transcriptase" evidence="15">
    <location>
        <begin position="201"/>
        <end position="378"/>
    </location>
</feature>
<evidence type="ECO:0000256" key="12">
    <source>
        <dbReference type="ARBA" id="ARBA00023268"/>
    </source>
</evidence>
<dbReference type="InterPro" id="IPR001969">
    <property type="entry name" value="Aspartic_peptidase_AS"/>
</dbReference>
<keyword evidence="5" id="KW-0255">Endonuclease</keyword>
<dbReference type="FunFam" id="3.30.420.10:FF:000032">
    <property type="entry name" value="Retrovirus-related Pol polyprotein from transposon 297-like Protein"/>
    <property type="match status" value="1"/>
</dbReference>
<dbReference type="Pfam" id="PF00665">
    <property type="entry name" value="rve"/>
    <property type="match status" value="1"/>
</dbReference>
<protein>
    <recommendedName>
        <fullName evidence="1">RNA-directed DNA polymerase</fullName>
        <ecNumber evidence="1">2.7.7.49</ecNumber>
    </recommendedName>
</protein>
<evidence type="ECO:0000256" key="5">
    <source>
        <dbReference type="ARBA" id="ARBA00022759"/>
    </source>
</evidence>
<dbReference type="GO" id="GO:0042575">
    <property type="term" value="C:DNA polymerase complex"/>
    <property type="evidence" value="ECO:0007669"/>
    <property type="project" value="UniProtKB-ARBA"/>
</dbReference>
<accession>A0AAN9TY07</accession>
<dbReference type="FunFam" id="3.30.70.270:FF:000020">
    <property type="entry name" value="Transposon Tf2-6 polyprotein-like Protein"/>
    <property type="match status" value="1"/>
</dbReference>
<feature type="compositionally biased region" description="Polar residues" evidence="13">
    <location>
        <begin position="1710"/>
        <end position="1721"/>
    </location>
</feature>
<dbReference type="CDD" id="cd09274">
    <property type="entry name" value="RNase_HI_RT_Ty3"/>
    <property type="match status" value="1"/>
</dbReference>
<keyword evidence="8" id="KW-0694">RNA-binding</keyword>
<dbReference type="PROSITE" id="PS00141">
    <property type="entry name" value="ASP_PROTEASE"/>
    <property type="match status" value="1"/>
</dbReference>
<feature type="compositionally biased region" description="Polar residues" evidence="13">
    <location>
        <begin position="1364"/>
        <end position="1378"/>
    </location>
</feature>
<evidence type="ECO:0000256" key="4">
    <source>
        <dbReference type="ARBA" id="ARBA00022722"/>
    </source>
</evidence>
<evidence type="ECO:0000256" key="6">
    <source>
        <dbReference type="ARBA" id="ARBA00022801"/>
    </source>
</evidence>
<dbReference type="InterPro" id="IPR043502">
    <property type="entry name" value="DNA/RNA_pol_sf"/>
</dbReference>
<feature type="region of interest" description="Disordered" evidence="13">
    <location>
        <begin position="1705"/>
        <end position="1731"/>
    </location>
</feature>
<dbReference type="CDD" id="cd01647">
    <property type="entry name" value="RT_LTR"/>
    <property type="match status" value="1"/>
</dbReference>
<feature type="transmembrane region" description="Helical" evidence="14">
    <location>
        <begin position="1517"/>
        <end position="1543"/>
    </location>
</feature>
<feature type="compositionally biased region" description="Basic and acidic residues" evidence="13">
    <location>
        <begin position="1722"/>
        <end position="1731"/>
    </location>
</feature>
<feature type="domain" description="Integrase catalytic" evidence="16">
    <location>
        <begin position="717"/>
        <end position="893"/>
    </location>
</feature>
<evidence type="ECO:0000256" key="14">
    <source>
        <dbReference type="SAM" id="Phobius"/>
    </source>
</evidence>
<feature type="compositionally biased region" description="Polar residues" evidence="13">
    <location>
        <begin position="1105"/>
        <end position="1124"/>
    </location>
</feature>
<dbReference type="EMBL" id="JBBCAQ010000020">
    <property type="protein sequence ID" value="KAK7592979.1"/>
    <property type="molecule type" value="Genomic_DNA"/>
</dbReference>
<dbReference type="Gene3D" id="3.40.50.1820">
    <property type="entry name" value="alpha/beta hydrolase"/>
    <property type="match status" value="1"/>
</dbReference>
<dbReference type="InterPro" id="IPR012337">
    <property type="entry name" value="RNaseH-like_sf"/>
</dbReference>
<name>A0AAN9TY07_9HEMI</name>
<dbReference type="GO" id="GO:0004190">
    <property type="term" value="F:aspartic-type endopeptidase activity"/>
    <property type="evidence" value="ECO:0007669"/>
    <property type="project" value="InterPro"/>
</dbReference>
<keyword evidence="4" id="KW-0540">Nuclease</keyword>
<dbReference type="PANTHER" id="PTHR37984:SF5">
    <property type="entry name" value="PROTEIN NYNRIN-LIKE"/>
    <property type="match status" value="1"/>
</dbReference>
<dbReference type="GO" id="GO:0003723">
    <property type="term" value="F:RNA binding"/>
    <property type="evidence" value="ECO:0007669"/>
    <property type="project" value="UniProtKB-KW"/>
</dbReference>
<dbReference type="Pfam" id="PF00135">
    <property type="entry name" value="COesterase"/>
    <property type="match status" value="1"/>
</dbReference>
<dbReference type="PROSITE" id="PS50878">
    <property type="entry name" value="RT_POL"/>
    <property type="match status" value="1"/>
</dbReference>
<sequence length="1731" mass="197512">MAANDLACKYSRRLFIKDHDSQIWFLIDTGSDVSLIPATNSEFSKEPVRHLYAANGTPIRVFGEKLVEFNIGIRRSLRWVMQVTDVETAILGADFLEHFDLSPDLKRKCLIDNETGIKVTGFVKMTPLPEVKTIKEENEWIKIIREFPGIEISTTEKKSKYKTEVTHVLETPPNCRPVKARARRLTPEKLQAAKLAIYKMIADGEMRPSKSEWSSPIHMVMKSDNTWRITGDFRALNAICKSDSYPVPNIMDFNQTMKGSTIFSKVDLNRAYWQIPMNEEDIKKTAVITPFGLFESMKMPNGLKTSAQTFQRFIDSLLRGLDFVYAYIDDICIFSENKEQHKHHLRQLLAKLDEAGLTINVAKSEFGKDNVDFLGYNISQGGISPKSKKVQAILDYPPPKDMHGLRRFLGMTNFYRRCIPQAADTMAVLYDMTKGSKKKDKTPISFNEEQLKAFEETKAKLANAAMIAHPDENLNVILATDASDFAIGATLYQISGESRQPLGFFSRRLSTAETKYSTYDRELLAIFAGIRYFKHMLEGRVFSVYTDHRPITYAFKQGSDHASPRQIRQLDYIGQFTTDIRYIKGEDNESADALSRIDQISVKPILPYEEIAQAQLKCEELQSLLQNKQTSLKFEMRKIPDSDVLLCCDVSTQHTRPFIPKEFRIMAMKSVHDLSHPGPKNTVKLMTSRFVWPKIKSEVFNWAKACHGCQLSKIGKRTKTPIGNFKPTQRFKHVHVDIVGPLPMSHGKKYLMTMIDRATRWPEAVPMDDISAESVTRILYHTWVARFGVPENITTDQGRQFESRLFSQLAKFIGAKKNTTTAYHPQSNGKVERWHRALKASIMAADVTNWVDALPTILLGLRSSVQTDSGYSAAQLALGEELRLPGDFFNKVEDYTADEIIFNIRKIANKFVAQPAHHGTPPVFVSKHLKTAEFVYVQIDTPRTGFQKPYSGPYKVLERFEKTVKIKIFENERIVSWDRCKPAFMVKENISINFPSKITIPINIAQSTENSVTQDVDLPSNAANTQPIIRLLPDRDDEPVRIRRNISFDNNDDVRTFERHEPPSRVSHNVRPSRKSVHESTKDKNRESYNLRSSRKRERFEQRATETVQVPSTSTSTDELTPSEVSTPILKKYGIQVKRKDRVQTRNSTHITETDANVEPEYTKRPFHDIPVSEYASTILNNRATKEKLISKYSQYDMMTGVVSADSFFAFSNHDIQYGIEPDRRSKILKTFVKYTYRYHLSEILATIVNEYTEWERPIQHPVSIRDETLEALSDAQYVGPVTQTVDLHASAKRNNSYFYVFEYQSKYSYYQQRQGCVHGEELPYLFGAPLVNGLEHFSQNYTKAEISLSEAFMLYVSNFARTGNPNDSGPSQTTHQRSTPDRNRLKNVHWTPYESGPKKYLSLDTKIKLKNHYRSHKLSIWMYLIPELHKPGSDDVPPSHHQFPPDEVMYPQQSFKISNTTSTIVKTSTHNDSFNSTFDLPVVMVASSSSDRNAMTQNDETVRDQQRMAREKAFNISLAVIITIGIGCVLISMNMVVFFVIYRKRHQTRSSSDKNSGSTRSLSSNNSLIMGPEGGTSHTKKVTENGGPSLNIKTNVDSRDRDLYHSIESKAKSYMVDQSVMFVLEPLKHPDYDFDYSKHRNENDVHKSHCATLPKPPGRPMCKSNDMTPSYWPAKLEGSGAGERSEINSRNACELGLGTIPRPPKSILKHQSVNTDTTSKCPEDFTRIRV</sequence>
<feature type="compositionally biased region" description="Basic and acidic residues" evidence="13">
    <location>
        <begin position="1076"/>
        <end position="1089"/>
    </location>
</feature>
<dbReference type="SUPFAM" id="SSF56672">
    <property type="entry name" value="DNA/RNA polymerases"/>
    <property type="match status" value="1"/>
</dbReference>
<feature type="compositionally biased region" description="Low complexity" evidence="13">
    <location>
        <begin position="1556"/>
        <end position="1568"/>
    </location>
</feature>
<evidence type="ECO:0000313" key="17">
    <source>
        <dbReference type="EMBL" id="KAK7592979.1"/>
    </source>
</evidence>
<keyword evidence="12" id="KW-0511">Multifunctional enzyme</keyword>
<evidence type="ECO:0000256" key="7">
    <source>
        <dbReference type="ARBA" id="ARBA00022842"/>
    </source>
</evidence>
<dbReference type="Proteomes" id="UP001367676">
    <property type="component" value="Unassembled WGS sequence"/>
</dbReference>
<dbReference type="InterPro" id="IPR001584">
    <property type="entry name" value="Integrase_cat-core"/>
</dbReference>
<feature type="region of interest" description="Disordered" evidence="13">
    <location>
        <begin position="1364"/>
        <end position="1390"/>
    </location>
</feature>
<evidence type="ECO:0000259" key="16">
    <source>
        <dbReference type="PROSITE" id="PS50994"/>
    </source>
</evidence>
<dbReference type="InterPro" id="IPR050951">
    <property type="entry name" value="Retrovirus_Pol_polyprotein"/>
</dbReference>
<feature type="region of interest" description="Disordered" evidence="13">
    <location>
        <begin position="1550"/>
        <end position="1596"/>
    </location>
</feature>
<dbReference type="InterPro" id="IPR041588">
    <property type="entry name" value="Integrase_H2C2"/>
</dbReference>
<dbReference type="InterPro" id="IPR021109">
    <property type="entry name" value="Peptidase_aspartic_dom_sf"/>
</dbReference>
<dbReference type="InterPro" id="IPR000477">
    <property type="entry name" value="RT_dom"/>
</dbReference>
<dbReference type="PANTHER" id="PTHR37984">
    <property type="entry name" value="PROTEIN CBG26694"/>
    <property type="match status" value="1"/>
</dbReference>
<evidence type="ECO:0000313" key="18">
    <source>
        <dbReference type="Proteomes" id="UP001367676"/>
    </source>
</evidence>
<dbReference type="InterPro" id="IPR041577">
    <property type="entry name" value="RT_RNaseH_2"/>
</dbReference>
<reference evidence="17 18" key="1">
    <citation type="submission" date="2024-03" db="EMBL/GenBank/DDBJ databases">
        <title>Adaptation during the transition from Ophiocordyceps entomopathogen to insect associate is accompanied by gene loss and intensified selection.</title>
        <authorList>
            <person name="Ward C.M."/>
            <person name="Onetto C.A."/>
            <person name="Borneman A.R."/>
        </authorList>
    </citation>
    <scope>NUCLEOTIDE SEQUENCE [LARGE SCALE GENOMIC DNA]</scope>
    <source>
        <strain evidence="17">AWRI1</strain>
        <tissue evidence="17">Single Adult Female</tissue>
    </source>
</reference>
<feature type="compositionally biased region" description="Polar residues" evidence="13">
    <location>
        <begin position="1587"/>
        <end position="1596"/>
    </location>
</feature>
<dbReference type="GO" id="GO:0004519">
    <property type="term" value="F:endonuclease activity"/>
    <property type="evidence" value="ECO:0007669"/>
    <property type="project" value="UniProtKB-KW"/>
</dbReference>
<evidence type="ECO:0000259" key="15">
    <source>
        <dbReference type="PROSITE" id="PS50878"/>
    </source>
</evidence>
<dbReference type="InterPro" id="IPR043128">
    <property type="entry name" value="Rev_trsase/Diguanyl_cyclase"/>
</dbReference>
<evidence type="ECO:0000256" key="13">
    <source>
        <dbReference type="SAM" id="MobiDB-lite"/>
    </source>
</evidence>
<organism evidence="17 18">
    <name type="scientific">Parthenolecanium corni</name>
    <dbReference type="NCBI Taxonomy" id="536013"/>
    <lineage>
        <taxon>Eukaryota</taxon>
        <taxon>Metazoa</taxon>
        <taxon>Ecdysozoa</taxon>
        <taxon>Arthropoda</taxon>
        <taxon>Hexapoda</taxon>
        <taxon>Insecta</taxon>
        <taxon>Pterygota</taxon>
        <taxon>Neoptera</taxon>
        <taxon>Paraneoptera</taxon>
        <taxon>Hemiptera</taxon>
        <taxon>Sternorrhyncha</taxon>
        <taxon>Coccoidea</taxon>
        <taxon>Coccidae</taxon>
        <taxon>Parthenolecanium</taxon>
    </lineage>
</organism>
<dbReference type="SUPFAM" id="SSF50630">
    <property type="entry name" value="Acid proteases"/>
    <property type="match status" value="1"/>
</dbReference>
<dbReference type="SUPFAM" id="SSF53098">
    <property type="entry name" value="Ribonuclease H-like"/>
    <property type="match status" value="1"/>
</dbReference>
<keyword evidence="11" id="KW-0325">Glycoprotein</keyword>
<dbReference type="FunFam" id="3.10.20.370:FF:000001">
    <property type="entry name" value="Retrovirus-related Pol polyprotein from transposon 17.6-like protein"/>
    <property type="match status" value="1"/>
</dbReference>
<dbReference type="Gene3D" id="3.30.70.270">
    <property type="match status" value="2"/>
</dbReference>
<evidence type="ECO:0000256" key="3">
    <source>
        <dbReference type="ARBA" id="ARBA00022695"/>
    </source>
</evidence>
<keyword evidence="18" id="KW-1185">Reference proteome</keyword>
<evidence type="ECO:0000256" key="2">
    <source>
        <dbReference type="ARBA" id="ARBA00022679"/>
    </source>
</evidence>
<evidence type="ECO:0000256" key="10">
    <source>
        <dbReference type="ARBA" id="ARBA00022918"/>
    </source>
</evidence>
<dbReference type="GO" id="GO:0015074">
    <property type="term" value="P:DNA integration"/>
    <property type="evidence" value="ECO:0007669"/>
    <property type="project" value="UniProtKB-KW"/>
</dbReference>
<dbReference type="GO" id="GO:0003964">
    <property type="term" value="F:RNA-directed DNA polymerase activity"/>
    <property type="evidence" value="ECO:0007669"/>
    <property type="project" value="UniProtKB-KW"/>
</dbReference>
<keyword evidence="10" id="KW-0695">RNA-directed DNA polymerase</keyword>
<dbReference type="Pfam" id="PF17921">
    <property type="entry name" value="Integrase_H2C2"/>
    <property type="match status" value="1"/>
</dbReference>
<dbReference type="PROSITE" id="PS50994">
    <property type="entry name" value="INTEGRASE"/>
    <property type="match status" value="1"/>
</dbReference>
<evidence type="ECO:0000256" key="9">
    <source>
        <dbReference type="ARBA" id="ARBA00022908"/>
    </source>
</evidence>
<dbReference type="InterPro" id="IPR029058">
    <property type="entry name" value="AB_hydrolase_fold"/>
</dbReference>
<dbReference type="Pfam" id="PF00078">
    <property type="entry name" value="RVT_1"/>
    <property type="match status" value="1"/>
</dbReference>
<dbReference type="GO" id="GO:0006508">
    <property type="term" value="P:proteolysis"/>
    <property type="evidence" value="ECO:0007669"/>
    <property type="project" value="InterPro"/>
</dbReference>
<keyword evidence="9" id="KW-0229">DNA integration</keyword>
<keyword evidence="14" id="KW-1133">Transmembrane helix</keyword>
<keyword evidence="6" id="KW-0378">Hydrolase</keyword>
<dbReference type="EC" id="2.7.7.49" evidence="1"/>
<feature type="compositionally biased region" description="Basic and acidic residues" evidence="13">
    <location>
        <begin position="1053"/>
        <end position="1063"/>
    </location>
</feature>
<dbReference type="Gene3D" id="3.10.10.10">
    <property type="entry name" value="HIV Type 1 Reverse Transcriptase, subunit A, domain 1"/>
    <property type="match status" value="1"/>
</dbReference>
<gene>
    <name evidence="17" type="ORF">V9T40_007731</name>
</gene>
<keyword evidence="14" id="KW-0472">Membrane</keyword>
<evidence type="ECO:0000256" key="11">
    <source>
        <dbReference type="ARBA" id="ARBA00023180"/>
    </source>
</evidence>
<dbReference type="Gene3D" id="3.30.420.10">
    <property type="entry name" value="Ribonuclease H-like superfamily/Ribonuclease H"/>
    <property type="match status" value="1"/>
</dbReference>
<evidence type="ECO:0000256" key="1">
    <source>
        <dbReference type="ARBA" id="ARBA00012493"/>
    </source>
</evidence>
<keyword evidence="3" id="KW-0548">Nucleotidyltransferase</keyword>
<evidence type="ECO:0000256" key="8">
    <source>
        <dbReference type="ARBA" id="ARBA00022884"/>
    </source>
</evidence>
<comment type="caution">
    <text evidence="17">The sequence shown here is derived from an EMBL/GenBank/DDBJ whole genome shotgun (WGS) entry which is preliminary data.</text>
</comment>
<dbReference type="Gene3D" id="1.10.340.70">
    <property type="match status" value="1"/>
</dbReference>
<dbReference type="InterPro" id="IPR002018">
    <property type="entry name" value="CarbesteraseB"/>
</dbReference>
<proteinExistence type="predicted"/>
<keyword evidence="14" id="KW-0812">Transmembrane</keyword>
<dbReference type="Pfam" id="PF17919">
    <property type="entry name" value="RT_RNaseH_2"/>
    <property type="match status" value="1"/>
</dbReference>
<dbReference type="InterPro" id="IPR036397">
    <property type="entry name" value="RNaseH_sf"/>
</dbReference>
<keyword evidence="2" id="KW-0808">Transferase</keyword>
<feature type="region of interest" description="Disordered" evidence="13">
    <location>
        <begin position="1053"/>
        <end position="1124"/>
    </location>
</feature>
<keyword evidence="7" id="KW-0460">Magnesium</keyword>